<evidence type="ECO:0000256" key="5">
    <source>
        <dbReference type="PIRNR" id="PIRNR038940"/>
    </source>
</evidence>
<comment type="similarity">
    <text evidence="2 5">Belongs to the threonine aldolase family.</text>
</comment>
<feature type="domain" description="Aromatic amino acid beta-eliminating lyase/threonine aldolase" evidence="6">
    <location>
        <begin position="6"/>
        <end position="297"/>
    </location>
</feature>
<keyword evidence="5" id="KW-0456">Lyase</keyword>
<reference evidence="7 8" key="1">
    <citation type="submission" date="2016-02" db="EMBL/GenBank/DDBJ databases">
        <title>Complete Genome of H5569, the type strain of the newly described species Haematospirillium jordaniae.</title>
        <authorList>
            <person name="Nicholson A.C."/>
            <person name="Humrighouse B.W."/>
            <person name="Loparov V."/>
            <person name="McQuiston J.R."/>
        </authorList>
    </citation>
    <scope>NUCLEOTIDE SEQUENCE [LARGE SCALE GENOMIC DNA]</scope>
    <source>
        <strain evidence="7 8">H5569</strain>
    </source>
</reference>
<evidence type="ECO:0000256" key="1">
    <source>
        <dbReference type="ARBA" id="ARBA00001933"/>
    </source>
</evidence>
<dbReference type="KEGG" id="hjo:AY555_04270"/>
<name>A0A143DCR7_9PROT</name>
<comment type="catalytic activity">
    <reaction evidence="5">
        <text>L-allo-threonine = acetaldehyde + glycine</text>
        <dbReference type="Rhea" id="RHEA:26209"/>
        <dbReference type="ChEBI" id="CHEBI:15343"/>
        <dbReference type="ChEBI" id="CHEBI:57305"/>
        <dbReference type="ChEBI" id="CHEBI:58585"/>
        <dbReference type="EC" id="4.1.2.48"/>
    </reaction>
</comment>
<dbReference type="InterPro" id="IPR001597">
    <property type="entry name" value="ArAA_b-elim_lyase/Thr_aldolase"/>
</dbReference>
<evidence type="ECO:0000259" key="6">
    <source>
        <dbReference type="Pfam" id="PF01212"/>
    </source>
</evidence>
<sequence length="354" mass="37025">MKNINLTSDNVDGCSPEILQALTVASVGSAAGYGADDWTARAQDSFREVFEKPDLVMWPVITGTAANSLALSALCPPWGSIICQQDSHVMGDEAAAPTVLGGGVQMIPVPGEQAKLSPEDVEAAFSRSSSHGIHRARAAAVTLTQATEFGTVYSLDEIEAVCSVARRLGLAVHMDGARFANAVMATGVSPADMTWRAGVDALSFGATKNGAWAAEAVLFFDPRHADTFGHLLKRTGHLLSKSRFVGAQLEAMLDDGLWLRNAYNANAMAARLAAGLADLPGVELVMPVQVNEVFVRLAPGMADALSASGMGFCPWADLGPDVVRMVCSFATSVEDVDSVVEMVQALSVSLSGVG</sequence>
<dbReference type="InterPro" id="IPR015422">
    <property type="entry name" value="PyrdxlP-dep_Trfase_small"/>
</dbReference>
<dbReference type="Proteomes" id="UP000076066">
    <property type="component" value="Chromosome"/>
</dbReference>
<protein>
    <recommendedName>
        <fullName evidence="5">L-threonine aldolase</fullName>
        <ecNumber evidence="5">4.1.2.48</ecNumber>
    </recommendedName>
</protein>
<evidence type="ECO:0000313" key="8">
    <source>
        <dbReference type="Proteomes" id="UP000076066"/>
    </source>
</evidence>
<dbReference type="InterPro" id="IPR015421">
    <property type="entry name" value="PyrdxlP-dep_Trfase_major"/>
</dbReference>
<proteinExistence type="inferred from homology"/>
<keyword evidence="8" id="KW-1185">Reference proteome</keyword>
<keyword evidence="4 5" id="KW-0663">Pyridoxal phosphate</keyword>
<dbReference type="EC" id="4.1.2.48" evidence="5"/>
<dbReference type="PIRSF" id="PIRSF038940">
    <property type="entry name" value="Low_specificity_LTA"/>
    <property type="match status" value="1"/>
</dbReference>
<evidence type="ECO:0000256" key="3">
    <source>
        <dbReference type="ARBA" id="ARBA00011881"/>
    </source>
</evidence>
<dbReference type="InterPro" id="IPR015424">
    <property type="entry name" value="PyrdxlP-dep_Trfase"/>
</dbReference>
<dbReference type="OrthoDB" id="9774495at2"/>
<dbReference type="STRING" id="1549855.AY555_04270"/>
<comment type="cofactor">
    <cofactor evidence="1 5">
        <name>pyridoxal 5'-phosphate</name>
        <dbReference type="ChEBI" id="CHEBI:597326"/>
    </cofactor>
</comment>
<comment type="function">
    <text evidence="5">Catalyzes the cleavage of L-allo-threonine and L-threonine to glycine and acetaldehyde.</text>
</comment>
<dbReference type="AlphaFoldDB" id="A0A143DCR7"/>
<dbReference type="GO" id="GO:0008732">
    <property type="term" value="F:L-allo-threonine aldolase activity"/>
    <property type="evidence" value="ECO:0007669"/>
    <property type="project" value="RHEA"/>
</dbReference>
<dbReference type="InterPro" id="IPR026273">
    <property type="entry name" value="Low_specificity_L-TA_bact"/>
</dbReference>
<evidence type="ECO:0000256" key="4">
    <source>
        <dbReference type="ARBA" id="ARBA00022898"/>
    </source>
</evidence>
<organism evidence="7 8">
    <name type="scientific">Haematospirillum jordaniae</name>
    <dbReference type="NCBI Taxonomy" id="1549855"/>
    <lineage>
        <taxon>Bacteria</taxon>
        <taxon>Pseudomonadati</taxon>
        <taxon>Pseudomonadota</taxon>
        <taxon>Alphaproteobacteria</taxon>
        <taxon>Rhodospirillales</taxon>
        <taxon>Novispirillaceae</taxon>
        <taxon>Haematospirillum</taxon>
    </lineage>
</organism>
<dbReference type="Gene3D" id="3.40.640.10">
    <property type="entry name" value="Type I PLP-dependent aspartate aminotransferase-like (Major domain)"/>
    <property type="match status" value="1"/>
</dbReference>
<dbReference type="Gene3D" id="3.90.1150.10">
    <property type="entry name" value="Aspartate Aminotransferase, domain 1"/>
    <property type="match status" value="1"/>
</dbReference>
<gene>
    <name evidence="7" type="ORF">AY555_04270</name>
</gene>
<dbReference type="PANTHER" id="PTHR48097">
    <property type="entry name" value="L-THREONINE ALDOLASE-RELATED"/>
    <property type="match status" value="1"/>
</dbReference>
<dbReference type="PANTHER" id="PTHR48097:SF5">
    <property type="entry name" value="LOW SPECIFICITY L-THREONINE ALDOLASE"/>
    <property type="match status" value="1"/>
</dbReference>
<dbReference type="EMBL" id="CP014525">
    <property type="protein sequence ID" value="AMW34524.1"/>
    <property type="molecule type" value="Genomic_DNA"/>
</dbReference>
<dbReference type="GeneID" id="53316366"/>
<dbReference type="GO" id="GO:0006567">
    <property type="term" value="P:L-threonine catabolic process"/>
    <property type="evidence" value="ECO:0007669"/>
    <property type="project" value="UniProtKB-UniRule"/>
</dbReference>
<accession>A0A143DCR7</accession>
<evidence type="ECO:0000313" key="7">
    <source>
        <dbReference type="EMBL" id="AMW34524.1"/>
    </source>
</evidence>
<evidence type="ECO:0000256" key="2">
    <source>
        <dbReference type="ARBA" id="ARBA00006966"/>
    </source>
</evidence>
<dbReference type="SUPFAM" id="SSF53383">
    <property type="entry name" value="PLP-dependent transferases"/>
    <property type="match status" value="1"/>
</dbReference>
<comment type="subunit">
    <text evidence="3">Homotetramer.</text>
</comment>
<dbReference type="RefSeq" id="WP_066133885.1">
    <property type="nucleotide sequence ID" value="NZ_CP014525.1"/>
</dbReference>
<dbReference type="Pfam" id="PF01212">
    <property type="entry name" value="Beta_elim_lyase"/>
    <property type="match status" value="1"/>
</dbReference>
<comment type="catalytic activity">
    <reaction evidence="5">
        <text>L-threonine = acetaldehyde + glycine</text>
        <dbReference type="Rhea" id="RHEA:19625"/>
        <dbReference type="ChEBI" id="CHEBI:15343"/>
        <dbReference type="ChEBI" id="CHEBI:57305"/>
        <dbReference type="ChEBI" id="CHEBI:57926"/>
        <dbReference type="EC" id="4.1.2.48"/>
    </reaction>
</comment>